<comment type="caution">
    <text evidence="1">The sequence shown here is derived from an EMBL/GenBank/DDBJ whole genome shotgun (WGS) entry which is preliminary data.</text>
</comment>
<keyword evidence="2" id="KW-1185">Reference proteome</keyword>
<dbReference type="AlphaFoldDB" id="A0A2A5QT40"/>
<gene>
    <name evidence="1" type="ORF">CP557_05140</name>
</gene>
<evidence type="ECO:0000313" key="1">
    <source>
        <dbReference type="EMBL" id="PCR89975.1"/>
    </source>
</evidence>
<evidence type="ECO:0000313" key="2">
    <source>
        <dbReference type="Proteomes" id="UP000219689"/>
    </source>
</evidence>
<protein>
    <recommendedName>
        <fullName evidence="3">Transposase IS4-like domain-containing protein</fullName>
    </recommendedName>
</protein>
<name>A0A2A5QT40_9EURY</name>
<proteinExistence type="predicted"/>
<sequence length="158" mass="18625">MKRGTPDLTLPNGQHSLDSFVTEAGQLGLEDSDHRDTEEYDGPWFVYVTSHDVPDNRENVRTKLREYAARWNVETDFRVVKQNFIPFTNTDQYAVRVLFRFWAVALYDAWVLADTLIKLDRGWNPNDDYSVRSKPFRREIAKVDYWYHRLIFSGSPDS</sequence>
<dbReference type="Proteomes" id="UP000219689">
    <property type="component" value="Unassembled WGS sequence"/>
</dbReference>
<reference evidence="1 2" key="1">
    <citation type="submission" date="2017-09" db="EMBL/GenBank/DDBJ databases">
        <title>Genome sequences of Natrinema ejinorence JCM 13890T.</title>
        <authorList>
            <person name="Roh S.W."/>
            <person name="Kim Y.B."/>
            <person name="Kim J.Y."/>
        </authorList>
    </citation>
    <scope>NUCLEOTIDE SEQUENCE [LARGE SCALE GENOMIC DNA]</scope>
    <source>
        <strain evidence="1 2">JCM 13890</strain>
    </source>
</reference>
<dbReference type="EMBL" id="NXNI01000001">
    <property type="protein sequence ID" value="PCR89975.1"/>
    <property type="molecule type" value="Genomic_DNA"/>
</dbReference>
<evidence type="ECO:0008006" key="3">
    <source>
        <dbReference type="Google" id="ProtNLM"/>
    </source>
</evidence>
<accession>A0A2A5QT40</accession>
<organism evidence="1 2">
    <name type="scientific">Natrinema ejinorense</name>
    <dbReference type="NCBI Taxonomy" id="373386"/>
    <lineage>
        <taxon>Archaea</taxon>
        <taxon>Methanobacteriati</taxon>
        <taxon>Methanobacteriota</taxon>
        <taxon>Stenosarchaea group</taxon>
        <taxon>Halobacteria</taxon>
        <taxon>Halobacteriales</taxon>
        <taxon>Natrialbaceae</taxon>
        <taxon>Natrinema</taxon>
    </lineage>
</organism>